<feature type="domain" description="TGS" evidence="2">
    <location>
        <begin position="134"/>
        <end position="195"/>
    </location>
</feature>
<dbReference type="InterPro" id="IPR004095">
    <property type="entry name" value="TGS"/>
</dbReference>
<organism evidence="3">
    <name type="scientific">mine drainage metagenome</name>
    <dbReference type="NCBI Taxonomy" id="410659"/>
    <lineage>
        <taxon>unclassified sequences</taxon>
        <taxon>metagenomes</taxon>
        <taxon>ecological metagenomes</taxon>
    </lineage>
</organism>
<dbReference type="SUPFAM" id="SSF81271">
    <property type="entry name" value="TGS-like"/>
    <property type="match status" value="1"/>
</dbReference>
<feature type="non-terminal residue" evidence="3">
    <location>
        <position position="211"/>
    </location>
</feature>
<dbReference type="GO" id="GO:0042594">
    <property type="term" value="P:response to starvation"/>
    <property type="evidence" value="ECO:0007669"/>
    <property type="project" value="TreeGrafter"/>
</dbReference>
<proteinExistence type="inferred from homology"/>
<dbReference type="AlphaFoldDB" id="T0XZ36"/>
<dbReference type="CDD" id="cd05399">
    <property type="entry name" value="NT_Rel-Spo_like"/>
    <property type="match status" value="1"/>
</dbReference>
<dbReference type="CDD" id="cd01668">
    <property type="entry name" value="TGS_RSH"/>
    <property type="match status" value="1"/>
</dbReference>
<dbReference type="GO" id="GO:0008893">
    <property type="term" value="F:guanosine-3',5'-bis(diphosphate) 3'-diphosphatase activity"/>
    <property type="evidence" value="ECO:0007669"/>
    <property type="project" value="TreeGrafter"/>
</dbReference>
<evidence type="ECO:0000256" key="1">
    <source>
        <dbReference type="ARBA" id="ARBA00007476"/>
    </source>
</evidence>
<dbReference type="GO" id="GO:0005886">
    <property type="term" value="C:plasma membrane"/>
    <property type="evidence" value="ECO:0007669"/>
    <property type="project" value="TreeGrafter"/>
</dbReference>
<reference evidence="3" key="1">
    <citation type="submission" date="2013-08" db="EMBL/GenBank/DDBJ databases">
        <authorList>
            <person name="Mendez C."/>
            <person name="Richter M."/>
            <person name="Ferrer M."/>
            <person name="Sanchez J."/>
        </authorList>
    </citation>
    <scope>NUCLEOTIDE SEQUENCE</scope>
</reference>
<dbReference type="PANTHER" id="PTHR21262:SF36">
    <property type="entry name" value="BIFUNCTIONAL (P)PPGPP SYNTHASE_HYDROLASE SPOT"/>
    <property type="match status" value="1"/>
</dbReference>
<dbReference type="PROSITE" id="PS51880">
    <property type="entry name" value="TGS"/>
    <property type="match status" value="1"/>
</dbReference>
<dbReference type="InterPro" id="IPR012675">
    <property type="entry name" value="Beta-grasp_dom_sf"/>
</dbReference>
<evidence type="ECO:0000259" key="2">
    <source>
        <dbReference type="PROSITE" id="PS51880"/>
    </source>
</evidence>
<accession>T0XZ36</accession>
<dbReference type="InterPro" id="IPR033655">
    <property type="entry name" value="TGS_RelA/SpoT"/>
</dbReference>
<gene>
    <name evidence="3" type="ORF">B1A_21414</name>
</gene>
<dbReference type="EMBL" id="AUZX01015826">
    <property type="protein sequence ID" value="EQD28021.1"/>
    <property type="molecule type" value="Genomic_DNA"/>
</dbReference>
<dbReference type="Pfam" id="PF04607">
    <property type="entry name" value="RelA_SpoT"/>
    <property type="match status" value="1"/>
</dbReference>
<keyword evidence="3" id="KW-0378">Hydrolase</keyword>
<dbReference type="PANTHER" id="PTHR21262">
    <property type="entry name" value="GUANOSINE-3',5'-BIS DIPHOSPHATE 3'-PYROPHOSPHOHYDROLASE"/>
    <property type="match status" value="1"/>
</dbReference>
<sequence length="211" mass="23251">ASLAEIVDVYGLRIIVDELDTCYRTIGVVHSVFRPMPGRFKDYIAIPRVNGYQSLHTTLFGPNAVPIEVQIRTEDMDCVAESGIAAHWKYKTGDVASSVQQESAREWLSGLVALQEDGNSEEFLESVKVDLYPDKVYVFTPKGRILRLPSGATVVDFAYAVHTDVGNRCVAAKVDRRLTPLRTVLRNGQTVEIITAKGAVPNPAWVGFVVT</sequence>
<dbReference type="Gene3D" id="3.10.20.30">
    <property type="match status" value="1"/>
</dbReference>
<dbReference type="GO" id="GO:0015969">
    <property type="term" value="P:guanosine tetraphosphate metabolic process"/>
    <property type="evidence" value="ECO:0007669"/>
    <property type="project" value="InterPro"/>
</dbReference>
<dbReference type="GO" id="GO:0008728">
    <property type="term" value="F:GTP diphosphokinase activity"/>
    <property type="evidence" value="ECO:0007669"/>
    <property type="project" value="TreeGrafter"/>
</dbReference>
<dbReference type="Gene3D" id="3.30.460.10">
    <property type="entry name" value="Beta Polymerase, domain 2"/>
    <property type="match status" value="1"/>
</dbReference>
<dbReference type="InterPro" id="IPR012676">
    <property type="entry name" value="TGS-like"/>
</dbReference>
<comment type="similarity">
    <text evidence="1">Belongs to the RelA/SpoT family.</text>
</comment>
<feature type="non-terminal residue" evidence="3">
    <location>
        <position position="1"/>
    </location>
</feature>
<comment type="caution">
    <text evidence="3">The sequence shown here is derived from an EMBL/GenBank/DDBJ whole genome shotgun (WGS) entry which is preliminary data.</text>
</comment>
<name>T0XZ36_9ZZZZ</name>
<dbReference type="Pfam" id="PF02824">
    <property type="entry name" value="TGS"/>
    <property type="match status" value="1"/>
</dbReference>
<dbReference type="SUPFAM" id="SSF81301">
    <property type="entry name" value="Nucleotidyltransferase"/>
    <property type="match status" value="1"/>
</dbReference>
<dbReference type="InterPro" id="IPR043519">
    <property type="entry name" value="NT_sf"/>
</dbReference>
<dbReference type="SMART" id="SM00954">
    <property type="entry name" value="RelA_SpoT"/>
    <property type="match status" value="1"/>
</dbReference>
<reference evidence="3" key="2">
    <citation type="journal article" date="2014" name="ISME J.">
        <title>Microbial stratification in low pH oxic and suboxic macroscopic growths along an acid mine drainage.</title>
        <authorList>
            <person name="Mendez-Garcia C."/>
            <person name="Mesa V."/>
            <person name="Sprenger R.R."/>
            <person name="Richter M."/>
            <person name="Diez M.S."/>
            <person name="Solano J."/>
            <person name="Bargiela R."/>
            <person name="Golyshina O.V."/>
            <person name="Manteca A."/>
            <person name="Ramos J.L."/>
            <person name="Gallego J.R."/>
            <person name="Llorente I."/>
            <person name="Martins Dos Santos V.A."/>
            <person name="Jensen O.N."/>
            <person name="Pelaez A.I."/>
            <person name="Sanchez J."/>
            <person name="Ferrer M."/>
        </authorList>
    </citation>
    <scope>NUCLEOTIDE SEQUENCE</scope>
</reference>
<protein>
    <submittedName>
        <fullName evidence="3">Bifunctional (P)ppGpp synthetase II/ guanosine-3',5'-bis pyrophosphate 3'-pyrophosphohydrolase</fullName>
    </submittedName>
</protein>
<dbReference type="InterPro" id="IPR007685">
    <property type="entry name" value="RelA_SpoT"/>
</dbReference>
<dbReference type="FunFam" id="3.10.20.30:FF:000002">
    <property type="entry name" value="GTP pyrophosphokinase (RelA/SpoT)"/>
    <property type="match status" value="1"/>
</dbReference>
<evidence type="ECO:0000313" key="3">
    <source>
        <dbReference type="EMBL" id="EQD28021.1"/>
    </source>
</evidence>